<keyword evidence="1" id="KW-0813">Transport</keyword>
<evidence type="ECO:0000313" key="6">
    <source>
        <dbReference type="Proteomes" id="UP000281391"/>
    </source>
</evidence>
<evidence type="ECO:0000256" key="4">
    <source>
        <dbReference type="ARBA" id="ARBA00022643"/>
    </source>
</evidence>
<dbReference type="AlphaFoldDB" id="A0A3S4E4I5"/>
<proteinExistence type="predicted"/>
<gene>
    <name evidence="5" type="primary">nqrC_2</name>
    <name evidence="5" type="ORF">NCTC11214_00544</name>
</gene>
<reference evidence="5 6" key="1">
    <citation type="submission" date="2018-12" db="EMBL/GenBank/DDBJ databases">
        <authorList>
            <consortium name="Pathogen Informatics"/>
        </authorList>
    </citation>
    <scope>NUCLEOTIDE SEQUENCE [LARGE SCALE GENOMIC DNA]</scope>
    <source>
        <strain evidence="5 6">NCTC11214</strain>
    </source>
</reference>
<dbReference type="EC" id="1.6.5.-" evidence="5"/>
<dbReference type="Proteomes" id="UP000281391">
    <property type="component" value="Chromosome"/>
</dbReference>
<sequence>MANEAKNDSIGKTLLVVLLLCLVCSVVVAGAAVGLKSKQQEQKLLDKQRNILDVAGLLTPGMPQEQVKQTFGKRIEPRLLDLNSGEFVAGNATAFDLPAALRDDSKSVAPAGQSRLCRYQAPQQPRRNLPGA</sequence>
<accession>A0A3S4E4I5</accession>
<dbReference type="GO" id="GO:0006814">
    <property type="term" value="P:sodium ion transport"/>
    <property type="evidence" value="ECO:0007669"/>
    <property type="project" value="InterPro"/>
</dbReference>
<keyword evidence="5" id="KW-0560">Oxidoreductase</keyword>
<dbReference type="GO" id="GO:0016655">
    <property type="term" value="F:oxidoreductase activity, acting on NAD(P)H, quinone or similar compound as acceptor"/>
    <property type="evidence" value="ECO:0007669"/>
    <property type="project" value="InterPro"/>
</dbReference>
<dbReference type="KEGG" id="sof:NCTC11214_00544"/>
<dbReference type="PANTHER" id="PTHR37838">
    <property type="entry name" value="NA(+)-TRANSLOCATING NADH-QUINONE REDUCTASE SUBUNIT C"/>
    <property type="match status" value="1"/>
</dbReference>
<keyword evidence="2" id="KW-0597">Phosphoprotein</keyword>
<organism evidence="5 6">
    <name type="scientific">Serratia odorifera</name>
    <dbReference type="NCBI Taxonomy" id="618"/>
    <lineage>
        <taxon>Bacteria</taxon>
        <taxon>Pseudomonadati</taxon>
        <taxon>Pseudomonadota</taxon>
        <taxon>Gammaproteobacteria</taxon>
        <taxon>Enterobacterales</taxon>
        <taxon>Yersiniaceae</taxon>
        <taxon>Serratia</taxon>
    </lineage>
</organism>
<protein>
    <submittedName>
        <fullName evidence="5">Na(+)-translocating NADH-quinone reductase subunit C</fullName>
        <ecNumber evidence="5">1.6.5.-</ecNumber>
    </submittedName>
</protein>
<dbReference type="PANTHER" id="PTHR37838:SF1">
    <property type="entry name" value="NA(+)-TRANSLOCATING NADH-QUINONE REDUCTASE SUBUNIT C"/>
    <property type="match status" value="1"/>
</dbReference>
<dbReference type="GO" id="GO:0016020">
    <property type="term" value="C:membrane"/>
    <property type="evidence" value="ECO:0007669"/>
    <property type="project" value="InterPro"/>
</dbReference>
<dbReference type="InterPro" id="IPR010204">
    <property type="entry name" value="NqrC"/>
</dbReference>
<dbReference type="EMBL" id="LR134117">
    <property type="protein sequence ID" value="VDZ52128.1"/>
    <property type="molecule type" value="Genomic_DNA"/>
</dbReference>
<evidence type="ECO:0000313" key="5">
    <source>
        <dbReference type="EMBL" id="VDZ52128.1"/>
    </source>
</evidence>
<evidence type="ECO:0000256" key="2">
    <source>
        <dbReference type="ARBA" id="ARBA00022553"/>
    </source>
</evidence>
<dbReference type="GO" id="GO:0010181">
    <property type="term" value="F:FMN binding"/>
    <property type="evidence" value="ECO:0007669"/>
    <property type="project" value="InterPro"/>
</dbReference>
<keyword evidence="3" id="KW-0285">Flavoprotein</keyword>
<evidence type="ECO:0000256" key="3">
    <source>
        <dbReference type="ARBA" id="ARBA00022630"/>
    </source>
</evidence>
<keyword evidence="4" id="KW-0288">FMN</keyword>
<name>A0A3S4E4I5_SEROD</name>
<evidence type="ECO:0000256" key="1">
    <source>
        <dbReference type="ARBA" id="ARBA00022448"/>
    </source>
</evidence>